<comment type="caution">
    <text evidence="3">Lacks conserved residue(s) required for the propagation of feature annotation.</text>
</comment>
<evidence type="ECO:0000313" key="7">
    <source>
        <dbReference type="EMBL" id="ELU17589.1"/>
    </source>
</evidence>
<dbReference type="CDD" id="cd00112">
    <property type="entry name" value="LDLa"/>
    <property type="match status" value="1"/>
</dbReference>
<evidence type="ECO:0000259" key="6">
    <source>
        <dbReference type="PROSITE" id="PS01180"/>
    </source>
</evidence>
<dbReference type="InterPro" id="IPR000859">
    <property type="entry name" value="CUB_dom"/>
</dbReference>
<dbReference type="EnsemblMetazoa" id="CapteT178835">
    <property type="protein sequence ID" value="CapteP178835"/>
    <property type="gene ID" value="CapteG178835"/>
</dbReference>
<dbReference type="EMBL" id="AMQN01004004">
    <property type="status" value="NOT_ANNOTATED_CDS"/>
    <property type="molecule type" value="Genomic_DNA"/>
</dbReference>
<dbReference type="SMART" id="SM00042">
    <property type="entry name" value="CUB"/>
    <property type="match status" value="4"/>
</dbReference>
<reference evidence="9" key="1">
    <citation type="submission" date="2012-12" db="EMBL/GenBank/DDBJ databases">
        <authorList>
            <person name="Hellsten U."/>
            <person name="Grimwood J."/>
            <person name="Chapman J.A."/>
            <person name="Shapiro H."/>
            <person name="Aerts A."/>
            <person name="Otillar R.P."/>
            <person name="Terry A.Y."/>
            <person name="Boore J.L."/>
            <person name="Simakov O."/>
            <person name="Marletaz F."/>
            <person name="Cho S.-J."/>
            <person name="Edsinger-Gonzales E."/>
            <person name="Havlak P."/>
            <person name="Kuo D.-H."/>
            <person name="Larsson T."/>
            <person name="Lv J."/>
            <person name="Arendt D."/>
            <person name="Savage R."/>
            <person name="Osoegawa K."/>
            <person name="de Jong P."/>
            <person name="Lindberg D.R."/>
            <person name="Seaver E.C."/>
            <person name="Weisblat D.A."/>
            <person name="Putnam N.H."/>
            <person name="Grigoriev I.V."/>
            <person name="Rokhsar D.S."/>
        </authorList>
    </citation>
    <scope>NUCLEOTIDE SEQUENCE</scope>
    <source>
        <strain evidence="9">I ESC-2004</strain>
    </source>
</reference>
<evidence type="ECO:0000256" key="3">
    <source>
        <dbReference type="PROSITE-ProRule" id="PRU00124"/>
    </source>
</evidence>
<reference evidence="7 9" key="2">
    <citation type="journal article" date="2013" name="Nature">
        <title>Insights into bilaterian evolution from three spiralian genomes.</title>
        <authorList>
            <person name="Simakov O."/>
            <person name="Marletaz F."/>
            <person name="Cho S.J."/>
            <person name="Edsinger-Gonzales E."/>
            <person name="Havlak P."/>
            <person name="Hellsten U."/>
            <person name="Kuo D.H."/>
            <person name="Larsson T."/>
            <person name="Lv J."/>
            <person name="Arendt D."/>
            <person name="Savage R."/>
            <person name="Osoegawa K."/>
            <person name="de Jong P."/>
            <person name="Grimwood J."/>
            <person name="Chapman J.A."/>
            <person name="Shapiro H."/>
            <person name="Aerts A."/>
            <person name="Otillar R.P."/>
            <person name="Terry A.Y."/>
            <person name="Boore J.L."/>
            <person name="Grigoriev I.V."/>
            <person name="Lindberg D.R."/>
            <person name="Seaver E.C."/>
            <person name="Weisblat D.A."/>
            <person name="Putnam N.H."/>
            <person name="Rokhsar D.S."/>
        </authorList>
    </citation>
    <scope>NUCLEOTIDE SEQUENCE</scope>
    <source>
        <strain evidence="7 9">I ESC-2004</strain>
    </source>
</reference>
<organism evidence="7">
    <name type="scientific">Capitella teleta</name>
    <name type="common">Polychaete worm</name>
    <dbReference type="NCBI Taxonomy" id="283909"/>
    <lineage>
        <taxon>Eukaryota</taxon>
        <taxon>Metazoa</taxon>
        <taxon>Spiralia</taxon>
        <taxon>Lophotrochozoa</taxon>
        <taxon>Annelida</taxon>
        <taxon>Polychaeta</taxon>
        <taxon>Sedentaria</taxon>
        <taxon>Scolecida</taxon>
        <taxon>Capitellidae</taxon>
        <taxon>Capitella</taxon>
    </lineage>
</organism>
<dbReference type="InterPro" id="IPR035914">
    <property type="entry name" value="Sperma_CUB_dom_sf"/>
</dbReference>
<dbReference type="FunCoup" id="R7VG41">
    <property type="interactions" value="155"/>
</dbReference>
<evidence type="ECO:0000256" key="4">
    <source>
        <dbReference type="SAM" id="MobiDB-lite"/>
    </source>
</evidence>
<accession>R7VG41</accession>
<dbReference type="GO" id="GO:0005886">
    <property type="term" value="C:plasma membrane"/>
    <property type="evidence" value="ECO:0007669"/>
    <property type="project" value="TreeGrafter"/>
</dbReference>
<dbReference type="EMBL" id="KB292432">
    <property type="protein sequence ID" value="ELU17589.1"/>
    <property type="molecule type" value="Genomic_DNA"/>
</dbReference>
<dbReference type="InterPro" id="IPR002172">
    <property type="entry name" value="LDrepeatLR_classA_rpt"/>
</dbReference>
<dbReference type="PANTHER" id="PTHR47537">
    <property type="entry name" value="CUBILIN"/>
    <property type="match status" value="1"/>
</dbReference>
<feature type="transmembrane region" description="Helical" evidence="5">
    <location>
        <begin position="683"/>
        <end position="705"/>
    </location>
</feature>
<keyword evidence="5" id="KW-1133">Transmembrane helix</keyword>
<dbReference type="Pfam" id="PF00431">
    <property type="entry name" value="CUB"/>
    <property type="match status" value="5"/>
</dbReference>
<feature type="domain" description="CUB" evidence="6">
    <location>
        <begin position="100"/>
        <end position="218"/>
    </location>
</feature>
<reference evidence="8" key="3">
    <citation type="submission" date="2015-06" db="UniProtKB">
        <authorList>
            <consortium name="EnsemblMetazoa"/>
        </authorList>
    </citation>
    <scope>IDENTIFICATION</scope>
</reference>
<feature type="disulfide bond" evidence="2">
    <location>
        <begin position="513"/>
        <end position="540"/>
    </location>
</feature>
<dbReference type="HOGENOM" id="CLU_003797_1_0_1"/>
<protein>
    <recommendedName>
        <fullName evidence="6">CUB domain-containing protein</fullName>
    </recommendedName>
</protein>
<dbReference type="SMART" id="SM00192">
    <property type="entry name" value="LDLa"/>
    <property type="match status" value="1"/>
</dbReference>
<feature type="domain" description="CUB" evidence="6">
    <location>
        <begin position="239"/>
        <end position="368"/>
    </location>
</feature>
<dbReference type="Proteomes" id="UP000014760">
    <property type="component" value="Unassembled WGS sequence"/>
</dbReference>
<evidence type="ECO:0000256" key="2">
    <source>
        <dbReference type="PROSITE-ProRule" id="PRU00059"/>
    </source>
</evidence>
<evidence type="ECO:0000313" key="9">
    <source>
        <dbReference type="Proteomes" id="UP000014760"/>
    </source>
</evidence>
<dbReference type="Gene3D" id="4.10.400.10">
    <property type="entry name" value="Low-density Lipoprotein Receptor"/>
    <property type="match status" value="1"/>
</dbReference>
<dbReference type="OMA" id="PDCSREY"/>
<dbReference type="FunFam" id="2.60.120.290:FF:000005">
    <property type="entry name" value="Procollagen C-endopeptidase enhancer 1"/>
    <property type="match status" value="1"/>
</dbReference>
<keyword evidence="5" id="KW-0472">Membrane</keyword>
<dbReference type="InterPro" id="IPR053207">
    <property type="entry name" value="Non-NMDA_GluR_Accessory"/>
</dbReference>
<feature type="domain" description="CUB" evidence="6">
    <location>
        <begin position="513"/>
        <end position="629"/>
    </location>
</feature>
<keyword evidence="1 2" id="KW-1015">Disulfide bond</keyword>
<feature type="compositionally biased region" description="Basic and acidic residues" evidence="4">
    <location>
        <begin position="731"/>
        <end position="752"/>
    </location>
</feature>
<evidence type="ECO:0000256" key="5">
    <source>
        <dbReference type="SAM" id="Phobius"/>
    </source>
</evidence>
<dbReference type="PANTHER" id="PTHR47537:SF6">
    <property type="entry name" value="CUB DOMAIN-CONTAINING PROTEIN"/>
    <property type="match status" value="1"/>
</dbReference>
<evidence type="ECO:0000256" key="1">
    <source>
        <dbReference type="ARBA" id="ARBA00023157"/>
    </source>
</evidence>
<gene>
    <name evidence="7" type="ORF">CAPTEDRAFT_178835</name>
</gene>
<evidence type="ECO:0000313" key="8">
    <source>
        <dbReference type="EnsemblMetazoa" id="CapteP178835"/>
    </source>
</evidence>
<keyword evidence="9" id="KW-1185">Reference proteome</keyword>
<dbReference type="OrthoDB" id="6022136at2759"/>
<dbReference type="STRING" id="283909.R7VG41"/>
<dbReference type="PROSITE" id="PS01180">
    <property type="entry name" value="CUB"/>
    <property type="match status" value="5"/>
</dbReference>
<proteinExistence type="predicted"/>
<dbReference type="CDD" id="cd00041">
    <property type="entry name" value="CUB"/>
    <property type="match status" value="5"/>
</dbReference>
<keyword evidence="5" id="KW-0812">Transmembrane</keyword>
<dbReference type="AlphaFoldDB" id="R7VG41"/>
<sequence length="752" mass="84889">MLDFTSFDVDGVPPRCSHDFVDVFTRVRDPYESLLDVPLHGRYCGSEPEELPHLLVSMHNNFILGFYSDAKDVDYGFSANYSFIDDGIYITGTPGPHPACGQTIRGRNIPLGHIRSPTYPGVYPDNILCYYKLQGTPGQRIRFTFLDLDLHDGGAHCPFDHVKVYDGMTNEAPVIGTYCGKKYHGMSIYSTTENMHIEFRTQSGRIQRKGFLAEFEISNRFINLDFIHSDGKHVRGTQCDQRVFSNGETNGTINSPNYPSTYPLNVSCTYYIDGLVDTQNLEKVEFAFDRFDIPTISESIIISNLRCDNGYVKAYLRGQNIIDSKPDEVLCGRDLPGELVTNNPRLALIFISNGTHSGRGFRGHYRFVTNYDIPGTPASTSAMCHFLYHSDSQKVGRFNSPRHPANYPDDINCVYEFYMKKNERLRITFENFKVSVGNFNNCTLDYLHLYTLMPDGSEIDMGTLCNQFLPGPVVSEEGAMGMKINFHSNQDGKVDRGFRARYEFYVPAPIMMCNRNYTDGGGGIIRHPTAPNKYDKNRTCEYFIIGHQYSRILLTFDVFSMEGQLESQGCGNAVLLVYRTRSGPPDYQLCGRSIPSALIMSEDNFLRMKFVTSHNSNGAKGFRIVWTEIMPTTAGSCDGFKCLRSGYCISKRLLCDGYSNCGVDDDSDEMETQCGSSYSDHGVLHIILGIVVALVVIVFIVVCALHRRRKIRKKKNKKEIEVRYVTRGSTPHRDGSASEKMLKERTEKVSIV</sequence>
<feature type="region of interest" description="Disordered" evidence="4">
    <location>
        <begin position="729"/>
        <end position="752"/>
    </location>
</feature>
<dbReference type="Gene3D" id="2.60.120.290">
    <property type="entry name" value="Spermadhesin, CUB domain"/>
    <property type="match status" value="5"/>
</dbReference>
<dbReference type="InterPro" id="IPR036055">
    <property type="entry name" value="LDL_receptor-like_sf"/>
</dbReference>
<feature type="domain" description="CUB" evidence="6">
    <location>
        <begin position="1"/>
        <end position="84"/>
    </location>
</feature>
<name>R7VG41_CAPTE</name>
<feature type="domain" description="CUB" evidence="6">
    <location>
        <begin position="384"/>
        <end position="505"/>
    </location>
</feature>
<dbReference type="SUPFAM" id="SSF49854">
    <property type="entry name" value="Spermadhesin, CUB domain"/>
    <property type="match status" value="5"/>
</dbReference>
<dbReference type="PROSITE" id="PS50068">
    <property type="entry name" value="LDLRA_2"/>
    <property type="match status" value="1"/>
</dbReference>